<dbReference type="Proteomes" id="UP000621799">
    <property type="component" value="Unassembled WGS sequence"/>
</dbReference>
<proteinExistence type="predicted"/>
<keyword evidence="1" id="KW-0812">Transmembrane</keyword>
<dbReference type="AlphaFoldDB" id="A0A928Z5Z7"/>
<name>A0A928Z5Z7_9CYAN</name>
<feature type="transmembrane region" description="Helical" evidence="1">
    <location>
        <begin position="24"/>
        <end position="46"/>
    </location>
</feature>
<keyword evidence="1" id="KW-0472">Membrane</keyword>
<sequence>MSNQFGSDPPFLQTEEFLPPVSRWASIGGLLVVGVLGAVVVLSALVKYDVTVKASGRVRPQWELQLIQARTDGIVSSIEVTEHQEVEVGEVFAYLETGETPQIRTLQTQQQQRLANVEMYRTQLGEVQVRVEDLRSQILQKSEWIAIAGSTGVQNETNSNYTVALALDKLTRSSPLDAEELQKQWQDLVKQQTQLERQIQYEATALIEIETQLEDGALEIPADGT</sequence>
<evidence type="ECO:0000313" key="3">
    <source>
        <dbReference type="Proteomes" id="UP000621799"/>
    </source>
</evidence>
<keyword evidence="3" id="KW-1185">Reference proteome</keyword>
<evidence type="ECO:0000256" key="1">
    <source>
        <dbReference type="SAM" id="Phobius"/>
    </source>
</evidence>
<accession>A0A928Z5Z7</accession>
<gene>
    <name evidence="2" type="ORF">IQ235_03370</name>
</gene>
<evidence type="ECO:0008006" key="4">
    <source>
        <dbReference type="Google" id="ProtNLM"/>
    </source>
</evidence>
<organism evidence="2 3">
    <name type="scientific">Zarconia navalis LEGE 11467</name>
    <dbReference type="NCBI Taxonomy" id="1828826"/>
    <lineage>
        <taxon>Bacteria</taxon>
        <taxon>Bacillati</taxon>
        <taxon>Cyanobacteriota</taxon>
        <taxon>Cyanophyceae</taxon>
        <taxon>Oscillatoriophycideae</taxon>
        <taxon>Oscillatoriales</taxon>
        <taxon>Oscillatoriales incertae sedis</taxon>
        <taxon>Zarconia</taxon>
        <taxon>Zarconia navalis</taxon>
    </lineage>
</organism>
<evidence type="ECO:0000313" key="2">
    <source>
        <dbReference type="EMBL" id="MBE9039832.1"/>
    </source>
</evidence>
<comment type="caution">
    <text evidence="2">The sequence shown here is derived from an EMBL/GenBank/DDBJ whole genome shotgun (WGS) entry which is preliminary data.</text>
</comment>
<reference evidence="2" key="1">
    <citation type="submission" date="2020-10" db="EMBL/GenBank/DDBJ databases">
        <authorList>
            <person name="Castelo-Branco R."/>
            <person name="Eusebio N."/>
            <person name="Adriana R."/>
            <person name="Vieira A."/>
            <person name="Brugerolle De Fraissinette N."/>
            <person name="Rezende De Castro R."/>
            <person name="Schneider M.P."/>
            <person name="Vasconcelos V."/>
            <person name="Leao P.N."/>
        </authorList>
    </citation>
    <scope>NUCLEOTIDE SEQUENCE</scope>
    <source>
        <strain evidence="2">LEGE 11467</strain>
    </source>
</reference>
<keyword evidence="1" id="KW-1133">Transmembrane helix</keyword>
<dbReference type="EMBL" id="JADEXN010000036">
    <property type="protein sequence ID" value="MBE9039832.1"/>
    <property type="molecule type" value="Genomic_DNA"/>
</dbReference>
<feature type="non-terminal residue" evidence="2">
    <location>
        <position position="225"/>
    </location>
</feature>
<protein>
    <recommendedName>
        <fullName evidence="4">Membrane fusion protein biotin-lipoyl like domain-containing protein</fullName>
    </recommendedName>
</protein>